<keyword evidence="2" id="KW-1133">Transmembrane helix</keyword>
<sequence length="142" mass="15967">MVGWSVGWSVGRLPAWLAWLAGSLTALLAGWAMEAECWRVSPMRRYRANFYSQLSCFVTDVLIEGEEVLGMCAPEGEGDEARSNKGELETGFAWKPRAIAEAKKKYYNRCYGGDSRQGQLMLRNGRTKRPGITPPNDLYRRA</sequence>
<keyword evidence="4" id="KW-1185">Reference proteome</keyword>
<reference evidence="3 4" key="1">
    <citation type="submission" date="2015-09" db="EMBL/GenBank/DDBJ databases">
        <title>Trachymyrmex cornetzi WGS genome.</title>
        <authorList>
            <person name="Nygaard S."/>
            <person name="Hu H."/>
            <person name="Boomsma J."/>
            <person name="Zhang G."/>
        </authorList>
    </citation>
    <scope>NUCLEOTIDE SEQUENCE [LARGE SCALE GENOMIC DNA]</scope>
    <source>
        <strain evidence="3">Tcor2-1</strain>
        <tissue evidence="3">Whole body</tissue>
    </source>
</reference>
<proteinExistence type="predicted"/>
<dbReference type="AlphaFoldDB" id="A0A195ECM6"/>
<organism evidence="3 4">
    <name type="scientific">Trachymyrmex cornetzi</name>
    <dbReference type="NCBI Taxonomy" id="471704"/>
    <lineage>
        <taxon>Eukaryota</taxon>
        <taxon>Metazoa</taxon>
        <taxon>Ecdysozoa</taxon>
        <taxon>Arthropoda</taxon>
        <taxon>Hexapoda</taxon>
        <taxon>Insecta</taxon>
        <taxon>Pterygota</taxon>
        <taxon>Neoptera</taxon>
        <taxon>Endopterygota</taxon>
        <taxon>Hymenoptera</taxon>
        <taxon>Apocrita</taxon>
        <taxon>Aculeata</taxon>
        <taxon>Formicoidea</taxon>
        <taxon>Formicidae</taxon>
        <taxon>Myrmicinae</taxon>
        <taxon>Trachymyrmex</taxon>
    </lineage>
</organism>
<gene>
    <name evidence="3" type="ORF">ALC57_04758</name>
</gene>
<name>A0A195ECM6_9HYME</name>
<dbReference type="EMBL" id="KQ979074">
    <property type="protein sequence ID" value="KYN22975.1"/>
    <property type="molecule type" value="Genomic_DNA"/>
</dbReference>
<feature type="region of interest" description="Disordered" evidence="1">
    <location>
        <begin position="123"/>
        <end position="142"/>
    </location>
</feature>
<keyword evidence="2" id="KW-0812">Transmembrane</keyword>
<evidence type="ECO:0000313" key="4">
    <source>
        <dbReference type="Proteomes" id="UP000078492"/>
    </source>
</evidence>
<feature type="transmembrane region" description="Helical" evidence="2">
    <location>
        <begin position="16"/>
        <end position="35"/>
    </location>
</feature>
<accession>A0A195ECM6</accession>
<keyword evidence="2" id="KW-0472">Membrane</keyword>
<dbReference type="Proteomes" id="UP000078492">
    <property type="component" value="Unassembled WGS sequence"/>
</dbReference>
<evidence type="ECO:0000313" key="3">
    <source>
        <dbReference type="EMBL" id="KYN22975.1"/>
    </source>
</evidence>
<evidence type="ECO:0000256" key="1">
    <source>
        <dbReference type="SAM" id="MobiDB-lite"/>
    </source>
</evidence>
<evidence type="ECO:0000256" key="2">
    <source>
        <dbReference type="SAM" id="Phobius"/>
    </source>
</evidence>
<protein>
    <submittedName>
        <fullName evidence="3">Uncharacterized protein</fullName>
    </submittedName>
</protein>